<evidence type="ECO:0000256" key="3">
    <source>
        <dbReference type="SAM" id="Phobius"/>
    </source>
</evidence>
<gene>
    <name evidence="5" type="ORF">H2200_009716</name>
</gene>
<dbReference type="Proteomes" id="UP001172673">
    <property type="component" value="Unassembled WGS sequence"/>
</dbReference>
<feature type="region of interest" description="Disordered" evidence="2">
    <location>
        <begin position="1"/>
        <end position="39"/>
    </location>
</feature>
<evidence type="ECO:0000256" key="1">
    <source>
        <dbReference type="SAM" id="Coils"/>
    </source>
</evidence>
<feature type="domain" description="SMODS and SLOG-associating 2TM effector" evidence="4">
    <location>
        <begin position="88"/>
        <end position="215"/>
    </location>
</feature>
<dbReference type="AlphaFoldDB" id="A0AA38X3A4"/>
<keyword evidence="3" id="KW-1133">Transmembrane helix</keyword>
<reference evidence="5" key="1">
    <citation type="submission" date="2022-10" db="EMBL/GenBank/DDBJ databases">
        <title>Culturing micro-colonial fungi from biological soil crusts in the Mojave desert and describing Neophaeococcomyces mojavensis, and introducing the new genera and species Taxawa tesnikishii.</title>
        <authorList>
            <person name="Kurbessoian T."/>
            <person name="Stajich J.E."/>
        </authorList>
    </citation>
    <scope>NUCLEOTIDE SEQUENCE</scope>
    <source>
        <strain evidence="5">TK_41</strain>
    </source>
</reference>
<proteinExistence type="predicted"/>
<dbReference type="Pfam" id="PF18142">
    <property type="entry name" value="SLATT_fungal"/>
    <property type="match status" value="1"/>
</dbReference>
<accession>A0AA38X3A4</accession>
<feature type="compositionally biased region" description="Basic and acidic residues" evidence="2">
    <location>
        <begin position="1"/>
        <end position="10"/>
    </location>
</feature>
<name>A0AA38X3A4_9EURO</name>
<feature type="transmembrane region" description="Helical" evidence="3">
    <location>
        <begin position="98"/>
        <end position="127"/>
    </location>
</feature>
<protein>
    <recommendedName>
        <fullName evidence="4">SMODS and SLOG-associating 2TM effector domain-containing protein</fullName>
    </recommendedName>
</protein>
<organism evidence="5 6">
    <name type="scientific">Cladophialophora chaetospira</name>
    <dbReference type="NCBI Taxonomy" id="386627"/>
    <lineage>
        <taxon>Eukaryota</taxon>
        <taxon>Fungi</taxon>
        <taxon>Dikarya</taxon>
        <taxon>Ascomycota</taxon>
        <taxon>Pezizomycotina</taxon>
        <taxon>Eurotiomycetes</taxon>
        <taxon>Chaetothyriomycetidae</taxon>
        <taxon>Chaetothyriales</taxon>
        <taxon>Herpotrichiellaceae</taxon>
        <taxon>Cladophialophora</taxon>
    </lineage>
</organism>
<keyword evidence="3" id="KW-0812">Transmembrane</keyword>
<evidence type="ECO:0000256" key="2">
    <source>
        <dbReference type="SAM" id="MobiDB-lite"/>
    </source>
</evidence>
<dbReference type="InterPro" id="IPR041622">
    <property type="entry name" value="SLATT_fungi"/>
</dbReference>
<evidence type="ECO:0000313" key="5">
    <source>
        <dbReference type="EMBL" id="KAJ9605867.1"/>
    </source>
</evidence>
<feature type="transmembrane region" description="Helical" evidence="3">
    <location>
        <begin position="133"/>
        <end position="152"/>
    </location>
</feature>
<dbReference type="NCBIfam" id="NF033635">
    <property type="entry name" value="SLATT_fungal"/>
    <property type="match status" value="1"/>
</dbReference>
<evidence type="ECO:0000259" key="4">
    <source>
        <dbReference type="Pfam" id="PF18142"/>
    </source>
</evidence>
<feature type="region of interest" description="Disordered" evidence="2">
    <location>
        <begin position="59"/>
        <end position="82"/>
    </location>
</feature>
<sequence>MASDNRDPEKGLVSATARPAIPSWASSAPGPDNGTINESSRHTPLQLFQVLVGIHTPPSLTQDDVDLERGTKTKSKRPRTDNVGLYQRAKDQERASRLAYLSTSFISNTLFMLQILLAATFTALSAYKDAHPQTLTALGAVNTVLAGCLAWQKGQGVPQRYRKAMDQYQALILEIEMAERSFLDLENNNDQGGVKLDPRAEKARLQKLFDTARADQQANYPDLYVSTGAAAAKDNKDLTKELTDAKAEAAKVQSELMAKIEALLAKLASKVDAHVEDAGGSVAKA</sequence>
<dbReference type="PANTHER" id="PTHR38793">
    <property type="entry name" value="SLATT_FUNGAL DOMAIN-CONTAINING PROTEIN-RELATED"/>
    <property type="match status" value="1"/>
</dbReference>
<feature type="coiled-coil region" evidence="1">
    <location>
        <begin position="161"/>
        <end position="188"/>
    </location>
</feature>
<keyword evidence="3" id="KW-0472">Membrane</keyword>
<keyword evidence="1" id="KW-0175">Coiled coil</keyword>
<evidence type="ECO:0000313" key="6">
    <source>
        <dbReference type="Proteomes" id="UP001172673"/>
    </source>
</evidence>
<keyword evidence="6" id="KW-1185">Reference proteome</keyword>
<dbReference type="PANTHER" id="PTHR38793:SF3">
    <property type="entry name" value="SMODS AND SLOG-ASSOCIATING 2TM EFFECTOR DOMAIN-CONTAINING PROTEIN"/>
    <property type="match status" value="1"/>
</dbReference>
<dbReference type="EMBL" id="JAPDRK010000015">
    <property type="protein sequence ID" value="KAJ9605867.1"/>
    <property type="molecule type" value="Genomic_DNA"/>
</dbReference>
<comment type="caution">
    <text evidence="5">The sequence shown here is derived from an EMBL/GenBank/DDBJ whole genome shotgun (WGS) entry which is preliminary data.</text>
</comment>